<proteinExistence type="predicted"/>
<comment type="caution">
    <text evidence="1">The sequence shown here is derived from an EMBL/GenBank/DDBJ whole genome shotgun (WGS) entry which is preliminary data.</text>
</comment>
<accession>A0ACB8QCK8</accession>
<evidence type="ECO:0000313" key="2">
    <source>
        <dbReference type="Proteomes" id="UP000814128"/>
    </source>
</evidence>
<dbReference type="Proteomes" id="UP000814128">
    <property type="component" value="Unassembled WGS sequence"/>
</dbReference>
<organism evidence="1 2">
    <name type="scientific">Vararia minispora EC-137</name>
    <dbReference type="NCBI Taxonomy" id="1314806"/>
    <lineage>
        <taxon>Eukaryota</taxon>
        <taxon>Fungi</taxon>
        <taxon>Dikarya</taxon>
        <taxon>Basidiomycota</taxon>
        <taxon>Agaricomycotina</taxon>
        <taxon>Agaricomycetes</taxon>
        <taxon>Russulales</taxon>
        <taxon>Lachnocladiaceae</taxon>
        <taxon>Vararia</taxon>
    </lineage>
</organism>
<evidence type="ECO:0000313" key="1">
    <source>
        <dbReference type="EMBL" id="KAI0029305.1"/>
    </source>
</evidence>
<reference evidence="1" key="2">
    <citation type="journal article" date="2022" name="New Phytol.">
        <title>Evolutionary transition to the ectomycorrhizal habit in the genomes of a hyperdiverse lineage of mushroom-forming fungi.</title>
        <authorList>
            <person name="Looney B."/>
            <person name="Miyauchi S."/>
            <person name="Morin E."/>
            <person name="Drula E."/>
            <person name="Courty P.E."/>
            <person name="Kohler A."/>
            <person name="Kuo A."/>
            <person name="LaButti K."/>
            <person name="Pangilinan J."/>
            <person name="Lipzen A."/>
            <person name="Riley R."/>
            <person name="Andreopoulos W."/>
            <person name="He G."/>
            <person name="Johnson J."/>
            <person name="Nolan M."/>
            <person name="Tritt A."/>
            <person name="Barry K.W."/>
            <person name="Grigoriev I.V."/>
            <person name="Nagy L.G."/>
            <person name="Hibbett D."/>
            <person name="Henrissat B."/>
            <person name="Matheny P.B."/>
            <person name="Labbe J."/>
            <person name="Martin F.M."/>
        </authorList>
    </citation>
    <scope>NUCLEOTIDE SEQUENCE</scope>
    <source>
        <strain evidence="1">EC-137</strain>
    </source>
</reference>
<gene>
    <name evidence="1" type="ORF">K488DRAFT_88876</name>
</gene>
<keyword evidence="2" id="KW-1185">Reference proteome</keyword>
<dbReference type="EMBL" id="MU273685">
    <property type="protein sequence ID" value="KAI0029305.1"/>
    <property type="molecule type" value="Genomic_DNA"/>
</dbReference>
<name>A0ACB8QCK8_9AGAM</name>
<reference evidence="1" key="1">
    <citation type="submission" date="2021-02" db="EMBL/GenBank/DDBJ databases">
        <authorList>
            <consortium name="DOE Joint Genome Institute"/>
            <person name="Ahrendt S."/>
            <person name="Looney B.P."/>
            <person name="Miyauchi S."/>
            <person name="Morin E."/>
            <person name="Drula E."/>
            <person name="Courty P.E."/>
            <person name="Chicoki N."/>
            <person name="Fauchery L."/>
            <person name="Kohler A."/>
            <person name="Kuo A."/>
            <person name="Labutti K."/>
            <person name="Pangilinan J."/>
            <person name="Lipzen A."/>
            <person name="Riley R."/>
            <person name="Andreopoulos W."/>
            <person name="He G."/>
            <person name="Johnson J."/>
            <person name="Barry K.W."/>
            <person name="Grigoriev I.V."/>
            <person name="Nagy L."/>
            <person name="Hibbett D."/>
            <person name="Henrissat B."/>
            <person name="Matheny P.B."/>
            <person name="Labbe J."/>
            <person name="Martin F."/>
        </authorList>
    </citation>
    <scope>NUCLEOTIDE SEQUENCE</scope>
    <source>
        <strain evidence="1">EC-137</strain>
    </source>
</reference>
<protein>
    <submittedName>
        <fullName evidence="1">Uncharacterized protein</fullName>
    </submittedName>
</protein>
<sequence length="534" mass="59065">MPFLDIHDHRTQLVLVGVCTALATTSLFTALSGRRRRKLRRHLDESIRSSIIASGTTGVLPSFSEPGLKAKRQYHAQEPVLAESRDVYVYDEDLVREQLARNYAFFGEESMRNVRAASVVVVGCGGVGSWAAVMLARSGVSKIRLIDFDYVTLSSLNRHATAHLADVGTPKVLCVARTLQQIARFVEVDPRITLWRAGEGDDLLEGADWVVDAIDNIQTKVDLLKHCALKGIKVFSSMGAGAKSDPTRVQISDLSATHYDPLARAVRQRLRAALSGKSVTPGIPVVYSTEVPGDVALLPLPEEEFEKGKIDELAAFDDFRVRILPVLGPLPALFGLHIASYIICELAGKPLERPLPVRHRKKLYERLWKDLLHREERIAGYQLGTLPLSHGDIALIFEDISLARTILPPHPTCARPALIRWDPSLPLSIENCVVMEYREAERAVVDVFGVVTEQRSHSGESSGEDSGELVSATSSEVLVEAVDEVLVVDARGDLIPRHTIRHGHRPSSVWGEEVGLVVKKRLAEARRFREWALQ</sequence>